<dbReference type="Pfam" id="PF00096">
    <property type="entry name" value="zf-C2H2"/>
    <property type="match status" value="2"/>
</dbReference>
<name>A0ABR2WZ36_9FUNG</name>
<feature type="domain" description="C2H2-type" evidence="7">
    <location>
        <begin position="126"/>
        <end position="155"/>
    </location>
</feature>
<dbReference type="PANTHER" id="PTHR14003:SF19">
    <property type="entry name" value="YY2 TRANSCRIPTION FACTOR"/>
    <property type="match status" value="1"/>
</dbReference>
<dbReference type="PROSITE" id="PS00028">
    <property type="entry name" value="ZINC_FINGER_C2H2_1"/>
    <property type="match status" value="2"/>
</dbReference>
<keyword evidence="9" id="KW-1185">Reference proteome</keyword>
<evidence type="ECO:0000313" key="8">
    <source>
        <dbReference type="EMBL" id="KAK9766746.1"/>
    </source>
</evidence>
<dbReference type="PANTHER" id="PTHR14003">
    <property type="entry name" value="TRANSCRIPTIONAL REPRESSOR PROTEIN YY"/>
    <property type="match status" value="1"/>
</dbReference>
<evidence type="ECO:0000256" key="1">
    <source>
        <dbReference type="ARBA" id="ARBA00022723"/>
    </source>
</evidence>
<keyword evidence="3 5" id="KW-0863">Zinc-finger</keyword>
<evidence type="ECO:0000259" key="7">
    <source>
        <dbReference type="PROSITE" id="PS50157"/>
    </source>
</evidence>
<evidence type="ECO:0000313" key="9">
    <source>
        <dbReference type="Proteomes" id="UP001479436"/>
    </source>
</evidence>
<dbReference type="EMBL" id="JASJQH010000129">
    <property type="protein sequence ID" value="KAK9766746.1"/>
    <property type="molecule type" value="Genomic_DNA"/>
</dbReference>
<feature type="region of interest" description="Disordered" evidence="6">
    <location>
        <begin position="51"/>
        <end position="86"/>
    </location>
</feature>
<sequence length="282" mass="31752">MIHTGEDHSNATAENQLLFNFHSERKSSLSITTSDGQVVSLLNDEQLSYHPAPSCSVSSPSPSIENEGSDSTPVSSPRKSSFAGVENSSINSRRKYKCSYPGCFRSFTTSGHLARHNRIHTGEKNFPCLMPGCPSRFSRQDNMMQHYRTHLSSKSRRGHRRSSVCSDISKDSHSLGVQGDVNYFFFEHAPRGIPRSFPSTPTDDRFHLPKLPSIQERRMSVDTAALPQYSQNNFPERYLPPTDISFCFNSTNNILNRSRQHLDRTKPIGDMSAVHDALRNYP</sequence>
<dbReference type="Proteomes" id="UP001479436">
    <property type="component" value="Unassembled WGS sequence"/>
</dbReference>
<proteinExistence type="predicted"/>
<evidence type="ECO:0000256" key="3">
    <source>
        <dbReference type="ARBA" id="ARBA00022771"/>
    </source>
</evidence>
<feature type="compositionally biased region" description="Low complexity" evidence="6">
    <location>
        <begin position="51"/>
        <end position="63"/>
    </location>
</feature>
<evidence type="ECO:0000256" key="6">
    <source>
        <dbReference type="SAM" id="MobiDB-lite"/>
    </source>
</evidence>
<keyword evidence="2" id="KW-0677">Repeat</keyword>
<organism evidence="8 9">
    <name type="scientific">Basidiobolus ranarum</name>
    <dbReference type="NCBI Taxonomy" id="34480"/>
    <lineage>
        <taxon>Eukaryota</taxon>
        <taxon>Fungi</taxon>
        <taxon>Fungi incertae sedis</taxon>
        <taxon>Zoopagomycota</taxon>
        <taxon>Entomophthoromycotina</taxon>
        <taxon>Basidiobolomycetes</taxon>
        <taxon>Basidiobolales</taxon>
        <taxon>Basidiobolaceae</taxon>
        <taxon>Basidiobolus</taxon>
    </lineage>
</organism>
<dbReference type="SUPFAM" id="SSF57667">
    <property type="entry name" value="beta-beta-alpha zinc fingers"/>
    <property type="match status" value="1"/>
</dbReference>
<feature type="domain" description="C2H2-type" evidence="7">
    <location>
        <begin position="96"/>
        <end position="125"/>
    </location>
</feature>
<feature type="compositionally biased region" description="Polar residues" evidence="6">
    <location>
        <begin position="64"/>
        <end position="79"/>
    </location>
</feature>
<evidence type="ECO:0000256" key="4">
    <source>
        <dbReference type="ARBA" id="ARBA00022833"/>
    </source>
</evidence>
<dbReference type="PROSITE" id="PS50157">
    <property type="entry name" value="ZINC_FINGER_C2H2_2"/>
    <property type="match status" value="2"/>
</dbReference>
<dbReference type="InterPro" id="IPR013087">
    <property type="entry name" value="Znf_C2H2_type"/>
</dbReference>
<evidence type="ECO:0000256" key="2">
    <source>
        <dbReference type="ARBA" id="ARBA00022737"/>
    </source>
</evidence>
<evidence type="ECO:0000256" key="5">
    <source>
        <dbReference type="PROSITE-ProRule" id="PRU00042"/>
    </source>
</evidence>
<keyword evidence="1" id="KW-0479">Metal-binding</keyword>
<accession>A0ABR2WZ36</accession>
<dbReference type="Gene3D" id="3.30.160.60">
    <property type="entry name" value="Classic Zinc Finger"/>
    <property type="match status" value="2"/>
</dbReference>
<dbReference type="InterPro" id="IPR036236">
    <property type="entry name" value="Znf_C2H2_sf"/>
</dbReference>
<gene>
    <name evidence="8" type="primary">NRG1_1</name>
    <name evidence="8" type="ORF">K7432_003973</name>
</gene>
<comment type="caution">
    <text evidence="8">The sequence shown here is derived from an EMBL/GenBank/DDBJ whole genome shotgun (WGS) entry which is preliminary data.</text>
</comment>
<reference evidence="8 9" key="1">
    <citation type="submission" date="2023-04" db="EMBL/GenBank/DDBJ databases">
        <title>Genome of Basidiobolus ranarum AG-B5.</title>
        <authorList>
            <person name="Stajich J.E."/>
            <person name="Carter-House D."/>
            <person name="Gryganskyi A."/>
        </authorList>
    </citation>
    <scope>NUCLEOTIDE SEQUENCE [LARGE SCALE GENOMIC DNA]</scope>
    <source>
        <strain evidence="8 9">AG-B5</strain>
    </source>
</reference>
<protein>
    <submittedName>
        <fullName evidence="8">Transcriptional repressor</fullName>
    </submittedName>
</protein>
<dbReference type="SMART" id="SM00355">
    <property type="entry name" value="ZnF_C2H2"/>
    <property type="match status" value="2"/>
</dbReference>
<keyword evidence="4" id="KW-0862">Zinc</keyword>